<protein>
    <submittedName>
        <fullName evidence="2">Uncharacterized protein</fullName>
    </submittedName>
</protein>
<accession>A0A0A9H7Q6</accession>
<reference evidence="2" key="1">
    <citation type="submission" date="2014-09" db="EMBL/GenBank/DDBJ databases">
        <authorList>
            <person name="Magalhaes I.L.F."/>
            <person name="Oliveira U."/>
            <person name="Santos F.R."/>
            <person name="Vidigal T.H.D.A."/>
            <person name="Brescovit A.D."/>
            <person name="Santos A.J."/>
        </authorList>
    </citation>
    <scope>NUCLEOTIDE SEQUENCE</scope>
    <source>
        <tissue evidence="2">Shoot tissue taken approximately 20 cm above the soil surface</tissue>
    </source>
</reference>
<evidence type="ECO:0000313" key="2">
    <source>
        <dbReference type="EMBL" id="JAE31834.1"/>
    </source>
</evidence>
<dbReference type="AlphaFoldDB" id="A0A0A9H7Q6"/>
<name>A0A0A9H7Q6_ARUDO</name>
<proteinExistence type="predicted"/>
<evidence type="ECO:0000256" key="1">
    <source>
        <dbReference type="SAM" id="MobiDB-lite"/>
    </source>
</evidence>
<dbReference type="GO" id="GO:0016567">
    <property type="term" value="P:protein ubiquitination"/>
    <property type="evidence" value="ECO:0007669"/>
    <property type="project" value="UniProtKB-UniPathway"/>
</dbReference>
<feature type="region of interest" description="Disordered" evidence="1">
    <location>
        <begin position="1"/>
        <end position="80"/>
    </location>
</feature>
<dbReference type="EMBL" id="GBRH01166062">
    <property type="protein sequence ID" value="JAE31834.1"/>
    <property type="molecule type" value="Transcribed_RNA"/>
</dbReference>
<dbReference type="UniPathway" id="UPA00143"/>
<reference evidence="2" key="2">
    <citation type="journal article" date="2015" name="Data Brief">
        <title>Shoot transcriptome of the giant reed, Arundo donax.</title>
        <authorList>
            <person name="Barrero R.A."/>
            <person name="Guerrero F.D."/>
            <person name="Moolhuijzen P."/>
            <person name="Goolsby J.A."/>
            <person name="Tidwell J."/>
            <person name="Bellgard S.E."/>
            <person name="Bellgard M.I."/>
        </authorList>
    </citation>
    <scope>NUCLEOTIDE SEQUENCE</scope>
    <source>
        <tissue evidence="2">Shoot tissue taken approximately 20 cm above the soil surface</tissue>
    </source>
</reference>
<organism evidence="2">
    <name type="scientific">Arundo donax</name>
    <name type="common">Giant reed</name>
    <name type="synonym">Donax arundinaceus</name>
    <dbReference type="NCBI Taxonomy" id="35708"/>
    <lineage>
        <taxon>Eukaryota</taxon>
        <taxon>Viridiplantae</taxon>
        <taxon>Streptophyta</taxon>
        <taxon>Embryophyta</taxon>
        <taxon>Tracheophyta</taxon>
        <taxon>Spermatophyta</taxon>
        <taxon>Magnoliopsida</taxon>
        <taxon>Liliopsida</taxon>
        <taxon>Poales</taxon>
        <taxon>Poaceae</taxon>
        <taxon>PACMAD clade</taxon>
        <taxon>Arundinoideae</taxon>
        <taxon>Arundineae</taxon>
        <taxon>Arundo</taxon>
    </lineage>
</organism>
<sequence>MNSVSRVEGPPESTAPEIAQHASRFSRVTTRLRARRLQREAENPTFIASSTPDSVLPGNNTSDLPRRASSPFSSDGMDLL</sequence>
<feature type="compositionally biased region" description="Polar residues" evidence="1">
    <location>
        <begin position="46"/>
        <end position="63"/>
    </location>
</feature>